<gene>
    <name evidence="1" type="ORF">MRB53_008579</name>
</gene>
<evidence type="ECO:0000313" key="2">
    <source>
        <dbReference type="Proteomes" id="UP001234297"/>
    </source>
</evidence>
<comment type="caution">
    <text evidence="1">The sequence shown here is derived from an EMBL/GenBank/DDBJ whole genome shotgun (WGS) entry which is preliminary data.</text>
</comment>
<dbReference type="Proteomes" id="UP001234297">
    <property type="component" value="Chromosome 2"/>
</dbReference>
<organism evidence="1 2">
    <name type="scientific">Persea americana</name>
    <name type="common">Avocado</name>
    <dbReference type="NCBI Taxonomy" id="3435"/>
    <lineage>
        <taxon>Eukaryota</taxon>
        <taxon>Viridiplantae</taxon>
        <taxon>Streptophyta</taxon>
        <taxon>Embryophyta</taxon>
        <taxon>Tracheophyta</taxon>
        <taxon>Spermatophyta</taxon>
        <taxon>Magnoliopsida</taxon>
        <taxon>Magnoliidae</taxon>
        <taxon>Laurales</taxon>
        <taxon>Lauraceae</taxon>
        <taxon>Persea</taxon>
    </lineage>
</organism>
<keyword evidence="2" id="KW-1185">Reference proteome</keyword>
<protein>
    <submittedName>
        <fullName evidence="1">Uncharacterized protein</fullName>
    </submittedName>
</protein>
<reference evidence="1 2" key="1">
    <citation type="journal article" date="2022" name="Hortic Res">
        <title>A haplotype resolved chromosomal level avocado genome allows analysis of novel avocado genes.</title>
        <authorList>
            <person name="Nath O."/>
            <person name="Fletcher S.J."/>
            <person name="Hayward A."/>
            <person name="Shaw L.M."/>
            <person name="Masouleh A.K."/>
            <person name="Furtado A."/>
            <person name="Henry R.J."/>
            <person name="Mitter N."/>
        </authorList>
    </citation>
    <scope>NUCLEOTIDE SEQUENCE [LARGE SCALE GENOMIC DNA]</scope>
    <source>
        <strain evidence="2">cv. Hass</strain>
    </source>
</reference>
<name>A0ACC2MMF6_PERAE</name>
<sequence>MLFASVTQDWKNKHGSDVVARPTREAKRDCFLLWKAEIVSGEDKERITEKTTLAFIFPTLSRRGAGKKGGRHHRVRDRGVARPGALDEEKKSNRFIRRFKRLEDVTGETTPHFRLPLKTFVSLQSPNPTPETLRRPQFAILTETRRRKTQRLWFFFLMDPTMELNLSLHVLILDDVVVSTPDPFSSPIQRWRSKWSRCETFFLLIQRPRSSHTPVPHSMVSSPFLTCSSPREGLRRDDEREKSSSDGGRGTLQPEVWELVISVCSSRSPATRGGAWRGGLRLAKNNRRQ</sequence>
<proteinExistence type="predicted"/>
<dbReference type="EMBL" id="CM056810">
    <property type="protein sequence ID" value="KAJ8646831.1"/>
    <property type="molecule type" value="Genomic_DNA"/>
</dbReference>
<accession>A0ACC2MMF6</accession>
<evidence type="ECO:0000313" key="1">
    <source>
        <dbReference type="EMBL" id="KAJ8646831.1"/>
    </source>
</evidence>